<keyword evidence="4 11" id="KW-0812">Transmembrane</keyword>
<feature type="domain" description="ABC transmembrane type-1" evidence="13">
    <location>
        <begin position="690"/>
        <end position="966"/>
    </location>
</feature>
<evidence type="ECO:0000313" key="14">
    <source>
        <dbReference type="EMBL" id="PIA16629.1"/>
    </source>
</evidence>
<reference evidence="14 15" key="1">
    <citation type="journal article" date="2015" name="Genome Biol. Evol.">
        <title>Phylogenomic analyses indicate that early fungi evolved digesting cell walls of algal ancestors of land plants.</title>
        <authorList>
            <person name="Chang Y."/>
            <person name="Wang S."/>
            <person name="Sekimoto S."/>
            <person name="Aerts A.L."/>
            <person name="Choi C."/>
            <person name="Clum A."/>
            <person name="LaButti K.M."/>
            <person name="Lindquist E.A."/>
            <person name="Yee Ngan C."/>
            <person name="Ohm R.A."/>
            <person name="Salamov A.A."/>
            <person name="Grigoriev I.V."/>
            <person name="Spatafora J.W."/>
            <person name="Berbee M.L."/>
        </authorList>
    </citation>
    <scope>NUCLEOTIDE SEQUENCE [LARGE SCALE GENOMIC DNA]</scope>
    <source>
        <strain evidence="14 15">NRRL 1564</strain>
    </source>
</reference>
<dbReference type="EMBL" id="KZ303498">
    <property type="protein sequence ID" value="PIA16629.1"/>
    <property type="molecule type" value="Genomic_DNA"/>
</dbReference>
<sequence>MHIEKTPQPSLVHVLYTLVSRRVYFALFARLITELTPVLIPVLVKLTTTFAQHKRQAAKHALESGNIADKATITHTLKGPPDWHGYLLVFGMFAMLLIYSWSFQWFFFEVGKATVIVRSALVSAIYRKSLVLSAQARSRLTLGKMTNLISTDIGQIERGVTNAIVCITIPIQVVVSIVVLVLMIGPSGIGGWALVLALVPIQMWAAKYLARIRGRAMKYTDKRIRVTRETLQGIKVVKAFAWERPILEDMQRIRAKEVLLIARLNLIRYSLISFALHSPVFAAILTFAIYVLAGGMLRNGAVFAVIGIFNSMAVPLSWLPAALTETRNTTVPLKRITEALLEEELDPLSEASPGSGIAVKVSSGAFTWDSQSAAKTQPQALPKTTDKPENNVQTTSNSLQLYKFPQDPTASIQDGKKQQSFYLRNINLEITHGSLVVIIGPVGSGKSSLASALAGEMRRISGSISLGGSLSYAPQTPWVANASIRANIVFGRDFDAEKYADVIEACSLEADIAALPAGDQTIIGERGVTLSGGQKQRISIARAAYSDSDISLLDDCLSAVDIRTSRTIFKCCIQGLFATKTCILVSSSIEYLSAADLVITMNDGHIVEQGTFNHLMSLNGATSALYKSLANCKKIHKPHEDIQKLYTKPLKCAEVSSNLMSQEERMTGQVSWSTYLAYIRAGGGFVLFTGIVLSLIITQACRVGGDFWIRLWTRHRHDKNNTNMYIGIYVLFGCLQFVWFVVFTLLLVASVYISSKRLHAQAFERVLRSPILFFDVTPLGRILNRFTRDIDSLDLALCDFFRQFYQNIGRSIGAFVTISIVVPVFLAPLAPLLVASWGLIYVYLRTSVEIQRVAAIARSPLYSHYAETLQGLATIRAYKAQSRYILLADKVLDNANRPHWYSIVVQSWVWLRVDFFSHILTLIICLIIVAQPSRWDAAAVGMMLVQATQMGSYATYAGRGWSELQNNMNSVERIHYYATSLMQESSNESNQFHAQDGTNLGPISMRTPSRSWPERGTVIIRGLSVRYRPELPLALDKVDIEVYDGEKIGIIGRSGAGKSSIVSAIFRLVEPSCGKVFIDGVDTQMLPLERLRRSIGLLPQDPVLFEGTLRTNLDPFHEFSDSDIWAHLRLVCLYNLATQHPEKLDMPIHEGGDNLSVGQRQLLCLVRVLLHKPKILVLDEATANVDQETDNAIQRIIFSNSYRITVISIAHRLQTIIAYDRLYVIDDGKVVESGTPLSLLEQHTHTHISEGDECSSAGPPSAFYRMVQEMDDSTIKFMLTQAQEVDKNRHYKV</sequence>
<dbReference type="InterPro" id="IPR036640">
    <property type="entry name" value="ABC1_TM_sf"/>
</dbReference>
<dbReference type="GO" id="GO:0140359">
    <property type="term" value="F:ABC-type transporter activity"/>
    <property type="evidence" value="ECO:0007669"/>
    <property type="project" value="InterPro"/>
</dbReference>
<feature type="transmembrane region" description="Helical" evidence="11">
    <location>
        <begin position="23"/>
        <end position="44"/>
    </location>
</feature>
<dbReference type="InterPro" id="IPR027417">
    <property type="entry name" value="P-loop_NTPase"/>
</dbReference>
<accession>A0A2G5BC81</accession>
<evidence type="ECO:0000256" key="11">
    <source>
        <dbReference type="SAM" id="Phobius"/>
    </source>
</evidence>
<dbReference type="InterPro" id="IPR011527">
    <property type="entry name" value="ABC1_TM_dom"/>
</dbReference>
<dbReference type="SUPFAM" id="SSF90123">
    <property type="entry name" value="ABC transporter transmembrane region"/>
    <property type="match status" value="2"/>
</dbReference>
<dbReference type="CDD" id="cd18597">
    <property type="entry name" value="ABC_6TM_YOR1_D1_like"/>
    <property type="match status" value="1"/>
</dbReference>
<dbReference type="GO" id="GO:0005524">
    <property type="term" value="F:ATP binding"/>
    <property type="evidence" value="ECO:0007669"/>
    <property type="project" value="UniProtKB-KW"/>
</dbReference>
<keyword evidence="7 11" id="KW-1133">Transmembrane helix</keyword>
<feature type="transmembrane region" description="Helical" evidence="11">
    <location>
        <begin position="812"/>
        <end position="844"/>
    </location>
</feature>
<dbReference type="PANTHER" id="PTHR24223:SF456">
    <property type="entry name" value="MULTIDRUG RESISTANCE-ASSOCIATED PROTEIN LETHAL(2)03659"/>
    <property type="match status" value="1"/>
</dbReference>
<evidence type="ECO:0000256" key="8">
    <source>
        <dbReference type="ARBA" id="ARBA00023136"/>
    </source>
</evidence>
<dbReference type="PROSITE" id="PS00211">
    <property type="entry name" value="ABC_TRANSPORTER_1"/>
    <property type="match status" value="2"/>
</dbReference>
<feature type="domain" description="ABC transporter" evidence="12">
    <location>
        <begin position="399"/>
        <end position="628"/>
    </location>
</feature>
<feature type="region of interest" description="Disordered" evidence="10">
    <location>
        <begin position="375"/>
        <end position="400"/>
    </location>
</feature>
<feature type="transmembrane region" description="Helical" evidence="11">
    <location>
        <begin position="909"/>
        <end position="929"/>
    </location>
</feature>
<dbReference type="PROSITE" id="PS50929">
    <property type="entry name" value="ABC_TM1F"/>
    <property type="match status" value="2"/>
</dbReference>
<proteinExistence type="inferred from homology"/>
<dbReference type="GO" id="GO:0016887">
    <property type="term" value="F:ATP hydrolysis activity"/>
    <property type="evidence" value="ECO:0007669"/>
    <property type="project" value="InterPro"/>
</dbReference>
<evidence type="ECO:0000256" key="9">
    <source>
        <dbReference type="ARBA" id="ARBA00023180"/>
    </source>
</evidence>
<keyword evidence="9" id="KW-0325">Glycoprotein</keyword>
<evidence type="ECO:0000259" key="12">
    <source>
        <dbReference type="PROSITE" id="PS50893"/>
    </source>
</evidence>
<dbReference type="OrthoDB" id="6500128at2759"/>
<dbReference type="CDD" id="cd18606">
    <property type="entry name" value="ABC_6TM_YOR1_D2_like"/>
    <property type="match status" value="1"/>
</dbReference>
<dbReference type="InterPro" id="IPR003439">
    <property type="entry name" value="ABC_transporter-like_ATP-bd"/>
</dbReference>
<evidence type="ECO:0000256" key="1">
    <source>
        <dbReference type="ARBA" id="ARBA00004141"/>
    </source>
</evidence>
<dbReference type="CDD" id="cd03244">
    <property type="entry name" value="ABCC_MRP_domain2"/>
    <property type="match status" value="1"/>
</dbReference>
<dbReference type="InterPro" id="IPR003593">
    <property type="entry name" value="AAA+_ATPase"/>
</dbReference>
<dbReference type="STRING" id="763665.A0A2G5BC81"/>
<feature type="transmembrane region" description="Helical" evidence="11">
    <location>
        <begin position="675"/>
        <end position="697"/>
    </location>
</feature>
<name>A0A2G5BC81_COERN</name>
<dbReference type="FunFam" id="3.40.50.300:FF:000997">
    <property type="entry name" value="Multidrug resistance-associated protein 1"/>
    <property type="match status" value="1"/>
</dbReference>
<keyword evidence="14" id="KW-0378">Hydrolase</keyword>
<organism evidence="14 15">
    <name type="scientific">Coemansia reversa (strain ATCC 12441 / NRRL 1564)</name>
    <dbReference type="NCBI Taxonomy" id="763665"/>
    <lineage>
        <taxon>Eukaryota</taxon>
        <taxon>Fungi</taxon>
        <taxon>Fungi incertae sedis</taxon>
        <taxon>Zoopagomycota</taxon>
        <taxon>Kickxellomycotina</taxon>
        <taxon>Kickxellomycetes</taxon>
        <taxon>Kickxellales</taxon>
        <taxon>Kickxellaceae</taxon>
        <taxon>Coemansia</taxon>
    </lineage>
</organism>
<dbReference type="Proteomes" id="UP000242474">
    <property type="component" value="Unassembled WGS sequence"/>
</dbReference>
<feature type="transmembrane region" description="Helical" evidence="11">
    <location>
        <begin position="189"/>
        <end position="210"/>
    </location>
</feature>
<evidence type="ECO:0000256" key="5">
    <source>
        <dbReference type="ARBA" id="ARBA00022741"/>
    </source>
</evidence>
<evidence type="ECO:0000256" key="4">
    <source>
        <dbReference type="ARBA" id="ARBA00022692"/>
    </source>
</evidence>
<feature type="transmembrane region" description="Helical" evidence="11">
    <location>
        <begin position="299"/>
        <end position="319"/>
    </location>
</feature>
<keyword evidence="15" id="KW-1185">Reference proteome</keyword>
<dbReference type="PROSITE" id="PS50893">
    <property type="entry name" value="ABC_TRANSPORTER_2"/>
    <property type="match status" value="2"/>
</dbReference>
<gene>
    <name evidence="14" type="ORF">COEREDRAFT_42353</name>
</gene>
<dbReference type="InterPro" id="IPR050173">
    <property type="entry name" value="ABC_transporter_C-like"/>
</dbReference>
<evidence type="ECO:0000256" key="3">
    <source>
        <dbReference type="ARBA" id="ARBA00022448"/>
    </source>
</evidence>
<evidence type="ECO:0000256" key="7">
    <source>
        <dbReference type="ARBA" id="ARBA00022989"/>
    </source>
</evidence>
<evidence type="ECO:0000259" key="13">
    <source>
        <dbReference type="PROSITE" id="PS50929"/>
    </source>
</evidence>
<evidence type="ECO:0000256" key="6">
    <source>
        <dbReference type="ARBA" id="ARBA00022840"/>
    </source>
</evidence>
<keyword evidence="6" id="KW-0067">ATP-binding</keyword>
<dbReference type="Pfam" id="PF00005">
    <property type="entry name" value="ABC_tran"/>
    <property type="match status" value="2"/>
</dbReference>
<keyword evidence="8 11" id="KW-0472">Membrane</keyword>
<dbReference type="Gene3D" id="1.20.1560.10">
    <property type="entry name" value="ABC transporter type 1, transmembrane domain"/>
    <property type="match status" value="2"/>
</dbReference>
<dbReference type="Pfam" id="PF00664">
    <property type="entry name" value="ABC_membrane"/>
    <property type="match status" value="2"/>
</dbReference>
<feature type="transmembrane region" description="Helical" evidence="11">
    <location>
        <begin position="726"/>
        <end position="753"/>
    </location>
</feature>
<dbReference type="PANTHER" id="PTHR24223">
    <property type="entry name" value="ATP-BINDING CASSETTE SUB-FAMILY C"/>
    <property type="match status" value="1"/>
</dbReference>
<feature type="compositionally biased region" description="Polar residues" evidence="10">
    <location>
        <begin position="390"/>
        <end position="400"/>
    </location>
</feature>
<comment type="subcellular location">
    <subcellularLocation>
        <location evidence="1">Membrane</location>
        <topology evidence="1">Multi-pass membrane protein</topology>
    </subcellularLocation>
</comment>
<comment type="similarity">
    <text evidence="2">Belongs to the ABC transporter superfamily. ABCC family. Conjugate transporter (TC 3.A.1.208) subfamily.</text>
</comment>
<keyword evidence="5" id="KW-0547">Nucleotide-binding</keyword>
<feature type="transmembrane region" description="Helical" evidence="11">
    <location>
        <begin position="86"/>
        <end position="108"/>
    </location>
</feature>
<dbReference type="FunFam" id="3.40.50.300:FF:000630">
    <property type="entry name" value="ATP-binding cassette (ABC) transporter, putative"/>
    <property type="match status" value="1"/>
</dbReference>
<dbReference type="Gene3D" id="3.40.50.300">
    <property type="entry name" value="P-loop containing nucleotide triphosphate hydrolases"/>
    <property type="match status" value="2"/>
</dbReference>
<dbReference type="CDD" id="cd03250">
    <property type="entry name" value="ABCC_MRP_domain1"/>
    <property type="match status" value="1"/>
</dbReference>
<feature type="domain" description="ABC transmembrane type-1" evidence="13">
    <location>
        <begin position="25"/>
        <end position="328"/>
    </location>
</feature>
<feature type="transmembrane region" description="Helical" evidence="11">
    <location>
        <begin position="271"/>
        <end position="293"/>
    </location>
</feature>
<keyword evidence="3" id="KW-0813">Transport</keyword>
<dbReference type="SMART" id="SM00382">
    <property type="entry name" value="AAA"/>
    <property type="match status" value="2"/>
</dbReference>
<dbReference type="InterPro" id="IPR017871">
    <property type="entry name" value="ABC_transporter-like_CS"/>
</dbReference>
<feature type="transmembrane region" description="Helical" evidence="11">
    <location>
        <begin position="163"/>
        <end position="183"/>
    </location>
</feature>
<dbReference type="FunFam" id="1.20.1560.10:FF:000010">
    <property type="entry name" value="Multidrug resistance-associated ABC transporter"/>
    <property type="match status" value="1"/>
</dbReference>
<dbReference type="SUPFAM" id="SSF52540">
    <property type="entry name" value="P-loop containing nucleoside triphosphate hydrolases"/>
    <property type="match status" value="2"/>
</dbReference>
<evidence type="ECO:0000313" key="15">
    <source>
        <dbReference type="Proteomes" id="UP000242474"/>
    </source>
</evidence>
<feature type="domain" description="ABC transporter" evidence="12">
    <location>
        <begin position="1020"/>
        <end position="1252"/>
    </location>
</feature>
<evidence type="ECO:0000256" key="2">
    <source>
        <dbReference type="ARBA" id="ARBA00009726"/>
    </source>
</evidence>
<dbReference type="GO" id="GO:0016020">
    <property type="term" value="C:membrane"/>
    <property type="evidence" value="ECO:0007669"/>
    <property type="project" value="UniProtKB-SubCell"/>
</dbReference>
<protein>
    <submittedName>
        <fullName evidence="14">P-loop containing nucleoside triphosphate hydrolase protein</fullName>
    </submittedName>
</protein>
<evidence type="ECO:0000256" key="10">
    <source>
        <dbReference type="SAM" id="MobiDB-lite"/>
    </source>
</evidence>